<keyword evidence="2" id="KW-0472">Membrane</keyword>
<dbReference type="OrthoDB" id="6502088at2759"/>
<keyword evidence="2" id="KW-0812">Transmembrane</keyword>
<gene>
    <name evidence="3" type="ORF">CALMAC_LOCUS13542</name>
</gene>
<evidence type="ECO:0000313" key="3">
    <source>
        <dbReference type="EMBL" id="VEN53876.1"/>
    </source>
</evidence>
<feature type="region of interest" description="Disordered" evidence="1">
    <location>
        <begin position="1"/>
        <end position="25"/>
    </location>
</feature>
<name>A0A653D123_CALMS</name>
<dbReference type="Proteomes" id="UP000410492">
    <property type="component" value="Unassembled WGS sequence"/>
</dbReference>
<organism evidence="3 4">
    <name type="scientific">Callosobruchus maculatus</name>
    <name type="common">Southern cowpea weevil</name>
    <name type="synonym">Pulse bruchid</name>
    <dbReference type="NCBI Taxonomy" id="64391"/>
    <lineage>
        <taxon>Eukaryota</taxon>
        <taxon>Metazoa</taxon>
        <taxon>Ecdysozoa</taxon>
        <taxon>Arthropoda</taxon>
        <taxon>Hexapoda</taxon>
        <taxon>Insecta</taxon>
        <taxon>Pterygota</taxon>
        <taxon>Neoptera</taxon>
        <taxon>Endopterygota</taxon>
        <taxon>Coleoptera</taxon>
        <taxon>Polyphaga</taxon>
        <taxon>Cucujiformia</taxon>
        <taxon>Chrysomeloidea</taxon>
        <taxon>Chrysomelidae</taxon>
        <taxon>Bruchinae</taxon>
        <taxon>Bruchini</taxon>
        <taxon>Callosobruchus</taxon>
    </lineage>
</organism>
<proteinExistence type="predicted"/>
<feature type="compositionally biased region" description="Basic residues" evidence="1">
    <location>
        <begin position="1"/>
        <end position="11"/>
    </location>
</feature>
<dbReference type="AlphaFoldDB" id="A0A653D123"/>
<dbReference type="EMBL" id="CAACVG010009689">
    <property type="protein sequence ID" value="VEN53876.1"/>
    <property type="molecule type" value="Genomic_DNA"/>
</dbReference>
<feature type="transmembrane region" description="Helical" evidence="2">
    <location>
        <begin position="63"/>
        <end position="82"/>
    </location>
</feature>
<keyword evidence="2" id="KW-1133">Transmembrane helix</keyword>
<evidence type="ECO:0000256" key="2">
    <source>
        <dbReference type="SAM" id="Phobius"/>
    </source>
</evidence>
<evidence type="ECO:0000256" key="1">
    <source>
        <dbReference type="SAM" id="MobiDB-lite"/>
    </source>
</evidence>
<reference evidence="3 4" key="1">
    <citation type="submission" date="2019-01" db="EMBL/GenBank/DDBJ databases">
        <authorList>
            <person name="Sayadi A."/>
        </authorList>
    </citation>
    <scope>NUCLEOTIDE SEQUENCE [LARGE SCALE GENOMIC DNA]</scope>
</reference>
<feature type="non-terminal residue" evidence="3">
    <location>
        <position position="83"/>
    </location>
</feature>
<accession>A0A653D123</accession>
<keyword evidence="4" id="KW-1185">Reference proteome</keyword>
<protein>
    <submittedName>
        <fullName evidence="3">Uncharacterized protein</fullName>
    </submittedName>
</protein>
<sequence length="83" mass="9667">MKHQVKNRKVAFKPPQKGVKGQTVHKKKTEHFFERMLKEEAKQFCLNTALHGYKFIVLPKRILLERVVWVIVCIVALIAALTL</sequence>
<evidence type="ECO:0000313" key="4">
    <source>
        <dbReference type="Proteomes" id="UP000410492"/>
    </source>
</evidence>